<feature type="region of interest" description="Disordered" evidence="1">
    <location>
        <begin position="496"/>
        <end position="563"/>
    </location>
</feature>
<evidence type="ECO:0000313" key="3">
    <source>
        <dbReference type="Proteomes" id="UP000053593"/>
    </source>
</evidence>
<gene>
    <name evidence="2" type="ORF">GYMLUDRAFT_45897</name>
</gene>
<protein>
    <submittedName>
        <fullName evidence="2">Uncharacterized protein</fullName>
    </submittedName>
</protein>
<proteinExistence type="predicted"/>
<feature type="region of interest" description="Disordered" evidence="1">
    <location>
        <begin position="675"/>
        <end position="697"/>
    </location>
</feature>
<dbReference type="EMBL" id="KN834789">
    <property type="protein sequence ID" value="KIK57727.1"/>
    <property type="molecule type" value="Genomic_DNA"/>
</dbReference>
<feature type="compositionally biased region" description="Low complexity" evidence="1">
    <location>
        <begin position="496"/>
        <end position="507"/>
    </location>
</feature>
<dbReference type="Proteomes" id="UP000053593">
    <property type="component" value="Unassembled WGS sequence"/>
</dbReference>
<dbReference type="AlphaFoldDB" id="A0A0D0CHJ4"/>
<reference evidence="2 3" key="1">
    <citation type="submission" date="2014-04" db="EMBL/GenBank/DDBJ databases">
        <title>Evolutionary Origins and Diversification of the Mycorrhizal Mutualists.</title>
        <authorList>
            <consortium name="DOE Joint Genome Institute"/>
            <consortium name="Mycorrhizal Genomics Consortium"/>
            <person name="Kohler A."/>
            <person name="Kuo A."/>
            <person name="Nagy L.G."/>
            <person name="Floudas D."/>
            <person name="Copeland A."/>
            <person name="Barry K.W."/>
            <person name="Cichocki N."/>
            <person name="Veneault-Fourrey C."/>
            <person name="LaButti K."/>
            <person name="Lindquist E.A."/>
            <person name="Lipzen A."/>
            <person name="Lundell T."/>
            <person name="Morin E."/>
            <person name="Murat C."/>
            <person name="Riley R."/>
            <person name="Ohm R."/>
            <person name="Sun H."/>
            <person name="Tunlid A."/>
            <person name="Henrissat B."/>
            <person name="Grigoriev I.V."/>
            <person name="Hibbett D.S."/>
            <person name="Martin F."/>
        </authorList>
    </citation>
    <scope>NUCLEOTIDE SEQUENCE [LARGE SCALE GENOMIC DNA]</scope>
    <source>
        <strain evidence="2 3">FD-317 M1</strain>
    </source>
</reference>
<feature type="region of interest" description="Disordered" evidence="1">
    <location>
        <begin position="360"/>
        <end position="385"/>
    </location>
</feature>
<keyword evidence="3" id="KW-1185">Reference proteome</keyword>
<sequence>MLFGESGVAKGSSPVKYTSKAKAYKTKSPVNTPTSRQIKIEIPDASTSRKRALTNSDNESDIEISELSPLTPLSSRSPLKTTTSPPRRSKLEEPWSFEGLGDLVWVRMSPDSRVFDAENANDGDFIWWPAKNTGTTKHEISVSPYGISGSSVSSIRARKPSCKNILSLTDSLGRPRFDTFSSARIPASVLGSPRKKAKRDTSNTEAKWQAAVGEILRAKEDQDDGLPPIEFALSAASRFASAKTSSRRNDKGKGKLSIDNFEAEDSDEIDWDPPEPDELLQIPGELILAREKSDKNALYWPARLLAYVPPPRLKGKSRPKEPKYKIVYLDDTDKEVPRSWFYACHEPEFATCQMGQFESHYVDNPDEDDDDNSSHTITARSPSPVPLSSFPGNFTDLSIRAQFGYIKPVLFAILNDQYQPAKVRHDSFIKGGKARAGLGASAGLRGTIPPREIDQLQKHLSDWCLRDEVRASTRMEESAEPIAERHILEDIDNAASSSKSTFTGNSSPGTAHHTTKENVGPDGQGTSKSVLPKDPMQDLPASPALTESELPPSPRPTLPPSSSAISLLSQEDIEVELASKLPLPKSTRQKGSPAYEALTGVEKITYCLNVLLPEAVFQLLLWRNGHRTSIELLSEAEEVELHEKAEKLAEETDWVFDIVRLRETKIRQMKRAEVKMASAGTTRGGMSSRPRRLSGKY</sequence>
<evidence type="ECO:0000313" key="2">
    <source>
        <dbReference type="EMBL" id="KIK57727.1"/>
    </source>
</evidence>
<feature type="region of interest" description="Disordered" evidence="1">
    <location>
        <begin position="1"/>
        <end position="92"/>
    </location>
</feature>
<feature type="compositionally biased region" description="Low complexity" evidence="1">
    <location>
        <begin position="67"/>
        <end position="86"/>
    </location>
</feature>
<evidence type="ECO:0000256" key="1">
    <source>
        <dbReference type="SAM" id="MobiDB-lite"/>
    </source>
</evidence>
<organism evidence="2 3">
    <name type="scientific">Collybiopsis luxurians FD-317 M1</name>
    <dbReference type="NCBI Taxonomy" id="944289"/>
    <lineage>
        <taxon>Eukaryota</taxon>
        <taxon>Fungi</taxon>
        <taxon>Dikarya</taxon>
        <taxon>Basidiomycota</taxon>
        <taxon>Agaricomycotina</taxon>
        <taxon>Agaricomycetes</taxon>
        <taxon>Agaricomycetidae</taxon>
        <taxon>Agaricales</taxon>
        <taxon>Marasmiineae</taxon>
        <taxon>Omphalotaceae</taxon>
        <taxon>Collybiopsis</taxon>
        <taxon>Collybiopsis luxurians</taxon>
    </lineage>
</organism>
<accession>A0A0D0CHJ4</accession>
<dbReference type="OrthoDB" id="2505887at2759"/>
<dbReference type="HOGENOM" id="CLU_015324_0_0_1"/>
<name>A0A0D0CHJ4_9AGAR</name>